<accession>A0A816TP56</accession>
<proteinExistence type="predicted"/>
<feature type="non-terminal residue" evidence="1">
    <location>
        <position position="68"/>
    </location>
</feature>
<sequence length="68" mass="7681">DGVEITLLESSPNLIDTKVTHKGETIFISFIYGAPAMENQAQFWEKLSQIGKNRDLPWLISGDFNEIL</sequence>
<dbReference type="Gene3D" id="3.60.10.10">
    <property type="entry name" value="Endonuclease/exonuclease/phosphatase"/>
    <property type="match status" value="1"/>
</dbReference>
<dbReference type="InterPro" id="IPR036691">
    <property type="entry name" value="Endo/exonu/phosph_ase_sf"/>
</dbReference>
<evidence type="ECO:0000313" key="1">
    <source>
        <dbReference type="EMBL" id="CAF2099110.1"/>
    </source>
</evidence>
<dbReference type="EMBL" id="HG994359">
    <property type="protein sequence ID" value="CAF2099110.1"/>
    <property type="molecule type" value="Genomic_DNA"/>
</dbReference>
<gene>
    <name evidence="1" type="ORF">DARMORV10_A05P25550.1</name>
</gene>
<reference evidence="1" key="1">
    <citation type="submission" date="2021-01" db="EMBL/GenBank/DDBJ databases">
        <authorList>
            <consortium name="Genoscope - CEA"/>
            <person name="William W."/>
        </authorList>
    </citation>
    <scope>NUCLEOTIDE SEQUENCE</scope>
</reference>
<protein>
    <submittedName>
        <fullName evidence="1">(rape) hypothetical protein</fullName>
    </submittedName>
</protein>
<dbReference type="AlphaFoldDB" id="A0A816TP56"/>
<feature type="non-terminal residue" evidence="1">
    <location>
        <position position="1"/>
    </location>
</feature>
<name>A0A816TP56_BRANA</name>
<dbReference type="Proteomes" id="UP001295469">
    <property type="component" value="Chromosome A05"/>
</dbReference>
<organism evidence="1">
    <name type="scientific">Brassica napus</name>
    <name type="common">Rape</name>
    <dbReference type="NCBI Taxonomy" id="3708"/>
    <lineage>
        <taxon>Eukaryota</taxon>
        <taxon>Viridiplantae</taxon>
        <taxon>Streptophyta</taxon>
        <taxon>Embryophyta</taxon>
        <taxon>Tracheophyta</taxon>
        <taxon>Spermatophyta</taxon>
        <taxon>Magnoliopsida</taxon>
        <taxon>eudicotyledons</taxon>
        <taxon>Gunneridae</taxon>
        <taxon>Pentapetalae</taxon>
        <taxon>rosids</taxon>
        <taxon>malvids</taxon>
        <taxon>Brassicales</taxon>
        <taxon>Brassicaceae</taxon>
        <taxon>Brassiceae</taxon>
        <taxon>Brassica</taxon>
    </lineage>
</organism>
<dbReference type="SUPFAM" id="SSF56219">
    <property type="entry name" value="DNase I-like"/>
    <property type="match status" value="1"/>
</dbReference>